<comment type="subunit">
    <text evidence="1 9">Monomer.</text>
</comment>
<comment type="catalytic activity">
    <reaction evidence="9">
        <text>tRNA(Cys) + L-cysteine + ATP = L-cysteinyl-tRNA(Cys) + AMP + diphosphate</text>
        <dbReference type="Rhea" id="RHEA:17773"/>
        <dbReference type="Rhea" id="RHEA-COMP:9661"/>
        <dbReference type="Rhea" id="RHEA-COMP:9679"/>
        <dbReference type="ChEBI" id="CHEBI:30616"/>
        <dbReference type="ChEBI" id="CHEBI:33019"/>
        <dbReference type="ChEBI" id="CHEBI:35235"/>
        <dbReference type="ChEBI" id="CHEBI:78442"/>
        <dbReference type="ChEBI" id="CHEBI:78517"/>
        <dbReference type="ChEBI" id="CHEBI:456215"/>
        <dbReference type="EC" id="6.1.1.16"/>
    </reaction>
</comment>
<dbReference type="InterPro" id="IPR015803">
    <property type="entry name" value="Cys-tRNA-ligase"/>
</dbReference>
<feature type="binding site" evidence="9">
    <location>
        <position position="46"/>
    </location>
    <ligand>
        <name>Zn(2+)</name>
        <dbReference type="ChEBI" id="CHEBI:29105"/>
    </ligand>
</feature>
<keyword evidence="2 9" id="KW-0436">Ligase</keyword>
<dbReference type="CDD" id="cd00672">
    <property type="entry name" value="CysRS_core"/>
    <property type="match status" value="1"/>
</dbReference>
<comment type="caution">
    <text evidence="9">Lacks conserved residue(s) required for the propagation of feature annotation.</text>
</comment>
<evidence type="ECO:0000256" key="8">
    <source>
        <dbReference type="ARBA" id="ARBA00023146"/>
    </source>
</evidence>
<comment type="subcellular location">
    <subcellularLocation>
        <location evidence="9">Cytoplasm</location>
    </subcellularLocation>
</comment>
<dbReference type="InterPro" id="IPR056411">
    <property type="entry name" value="CysS_C"/>
</dbReference>
<dbReference type="InterPro" id="IPR032678">
    <property type="entry name" value="tRNA-synt_1_cat_dom"/>
</dbReference>
<feature type="domain" description="tRNA synthetases class I catalytic" evidence="10">
    <location>
        <begin position="33"/>
        <end position="349"/>
    </location>
</feature>
<dbReference type="Gene3D" id="3.40.50.620">
    <property type="entry name" value="HUPs"/>
    <property type="match status" value="1"/>
</dbReference>
<comment type="similarity">
    <text evidence="9">Belongs to the class-I aminoacyl-tRNA synthetase family.</text>
</comment>
<evidence type="ECO:0000256" key="1">
    <source>
        <dbReference type="ARBA" id="ARBA00011245"/>
    </source>
</evidence>
<dbReference type="PANTHER" id="PTHR10890">
    <property type="entry name" value="CYSTEINYL-TRNA SYNTHETASE"/>
    <property type="match status" value="1"/>
</dbReference>
<evidence type="ECO:0000256" key="5">
    <source>
        <dbReference type="ARBA" id="ARBA00022833"/>
    </source>
</evidence>
<evidence type="ECO:0000256" key="7">
    <source>
        <dbReference type="ARBA" id="ARBA00022917"/>
    </source>
</evidence>
<keyword evidence="6 9" id="KW-0067">ATP-binding</keyword>
<proteinExistence type="inferred from homology"/>
<feature type="binding site" evidence="9">
    <location>
        <position position="273"/>
    </location>
    <ligand>
        <name>Zn(2+)</name>
        <dbReference type="ChEBI" id="CHEBI:29105"/>
    </ligand>
</feature>
<evidence type="ECO:0000259" key="10">
    <source>
        <dbReference type="Pfam" id="PF01406"/>
    </source>
</evidence>
<name>A0A1G2MQ02_9BACT</name>
<dbReference type="GO" id="GO:0008270">
    <property type="term" value="F:zinc ion binding"/>
    <property type="evidence" value="ECO:0007669"/>
    <property type="project" value="UniProtKB-UniRule"/>
</dbReference>
<dbReference type="EMBL" id="MHRP01000040">
    <property type="protein sequence ID" value="OHA25946.1"/>
    <property type="molecule type" value="Genomic_DNA"/>
</dbReference>
<dbReference type="SUPFAM" id="SSF52374">
    <property type="entry name" value="Nucleotidylyl transferase"/>
    <property type="match status" value="1"/>
</dbReference>
<dbReference type="Pfam" id="PF01406">
    <property type="entry name" value="tRNA-synt_1e"/>
    <property type="match status" value="1"/>
</dbReference>
<evidence type="ECO:0000256" key="2">
    <source>
        <dbReference type="ARBA" id="ARBA00022598"/>
    </source>
</evidence>
<evidence type="ECO:0000256" key="9">
    <source>
        <dbReference type="HAMAP-Rule" id="MF_00041"/>
    </source>
</evidence>
<dbReference type="InterPro" id="IPR009080">
    <property type="entry name" value="tRNAsynth_Ia_anticodon-bd"/>
</dbReference>
<dbReference type="NCBIfam" id="TIGR00435">
    <property type="entry name" value="cysS"/>
    <property type="match status" value="1"/>
</dbReference>
<dbReference type="SUPFAM" id="SSF47323">
    <property type="entry name" value="Anticodon-binding domain of a subclass of class I aminoacyl-tRNA synthetases"/>
    <property type="match status" value="1"/>
</dbReference>
<evidence type="ECO:0000259" key="11">
    <source>
        <dbReference type="Pfam" id="PF23493"/>
    </source>
</evidence>
<keyword evidence="4 9" id="KW-0547">Nucleotide-binding</keyword>
<dbReference type="InterPro" id="IPR024909">
    <property type="entry name" value="Cys-tRNA/MSH_ligase"/>
</dbReference>
<feature type="binding site" evidence="9">
    <location>
        <position position="244"/>
    </location>
    <ligand>
        <name>Zn(2+)</name>
        <dbReference type="ChEBI" id="CHEBI:29105"/>
    </ligand>
</feature>
<dbReference type="HAMAP" id="MF_00041">
    <property type="entry name" value="Cys_tRNA_synth"/>
    <property type="match status" value="1"/>
</dbReference>
<accession>A0A1G2MQ02</accession>
<dbReference type="EC" id="6.1.1.16" evidence="9"/>
<evidence type="ECO:0000256" key="4">
    <source>
        <dbReference type="ARBA" id="ARBA00022741"/>
    </source>
</evidence>
<comment type="caution">
    <text evidence="12">The sequence shown here is derived from an EMBL/GenBank/DDBJ whole genome shotgun (WGS) entry which is preliminary data.</text>
</comment>
<dbReference type="GO" id="GO:0004817">
    <property type="term" value="F:cysteine-tRNA ligase activity"/>
    <property type="evidence" value="ECO:0007669"/>
    <property type="project" value="UniProtKB-UniRule"/>
</dbReference>
<keyword evidence="9" id="KW-0963">Cytoplasm</keyword>
<dbReference type="GO" id="GO:0006423">
    <property type="term" value="P:cysteinyl-tRNA aminoacylation"/>
    <property type="evidence" value="ECO:0007669"/>
    <property type="project" value="UniProtKB-UniRule"/>
</dbReference>
<evidence type="ECO:0000313" key="12">
    <source>
        <dbReference type="EMBL" id="OHA25946.1"/>
    </source>
</evidence>
<evidence type="ECO:0000313" key="13">
    <source>
        <dbReference type="Proteomes" id="UP000177943"/>
    </source>
</evidence>
<reference evidence="12 13" key="1">
    <citation type="journal article" date="2016" name="Nat. Commun.">
        <title>Thousands of microbial genomes shed light on interconnected biogeochemical processes in an aquifer system.</title>
        <authorList>
            <person name="Anantharaman K."/>
            <person name="Brown C.T."/>
            <person name="Hug L.A."/>
            <person name="Sharon I."/>
            <person name="Castelle C.J."/>
            <person name="Probst A.J."/>
            <person name="Thomas B.C."/>
            <person name="Singh A."/>
            <person name="Wilkins M.J."/>
            <person name="Karaoz U."/>
            <person name="Brodie E.L."/>
            <person name="Williams K.H."/>
            <person name="Hubbard S.S."/>
            <person name="Banfield J.F."/>
        </authorList>
    </citation>
    <scope>NUCLEOTIDE SEQUENCE [LARGE SCALE GENOMIC DNA]</scope>
</reference>
<keyword evidence="7 9" id="KW-0648">Protein biosynthesis</keyword>
<dbReference type="GO" id="GO:0005829">
    <property type="term" value="C:cytosol"/>
    <property type="evidence" value="ECO:0007669"/>
    <property type="project" value="TreeGrafter"/>
</dbReference>
<sequence>MKKLYGGENEASSLTNSDTLAFFNTLGRKKEVFKSQKKHEVGMYNCGPTVYAFAHIGNLRSYVFADTLRKTLEYNGFKVNQVINITDVGHLTDDEDQGEDKIELGAKRENKTAKEISDFFTEAFLEDLATLNIQTGSITFPKATEHILEQIAFIQTLEEKGYTYKTSDGIYFDTSKFPAYGKLGNINVKGLKEGSRVEKNLEKKHGTDFALWKFSPLASSGQAARQQEWPSPWGVGFPGWHIECSAMSMKYLGKTFDIHTGGIDHIPVHHNNEIAQSEAATGKTFVKYWLHNEFLTIEGRKISKSLGNTIYLKNITDRGISPLSYRFWLLTSHYRTMVNFTWEALEGAQTALFKIHKLFVEKWGKKIGAVSALYAKKFKSFLNDDLDTPKVVALLFELAKDERVSNADKRATILEFDKVLSVGFREFNLELQEMLRTKIAPEKLPEPVRKILAEREKTRAEKNWQKADELRAKILDLGFEVQDTENGQEVYLKH</sequence>
<dbReference type="PRINTS" id="PR00983">
    <property type="entry name" value="TRNASYNTHCYS"/>
</dbReference>
<dbReference type="InterPro" id="IPR014729">
    <property type="entry name" value="Rossmann-like_a/b/a_fold"/>
</dbReference>
<keyword evidence="3 9" id="KW-0479">Metal-binding</keyword>
<feature type="short sequence motif" description="'HIGH' region" evidence="9">
    <location>
        <begin position="48"/>
        <end position="58"/>
    </location>
</feature>
<dbReference type="Gene3D" id="1.20.120.640">
    <property type="entry name" value="Anticodon-binding domain of a subclass of class I aminoacyl-tRNA synthetases"/>
    <property type="match status" value="1"/>
</dbReference>
<keyword evidence="5 9" id="KW-0862">Zinc</keyword>
<feature type="binding site" evidence="9">
    <location>
        <position position="304"/>
    </location>
    <ligand>
        <name>ATP</name>
        <dbReference type="ChEBI" id="CHEBI:30616"/>
    </ligand>
</feature>
<keyword evidence="8 9" id="KW-0030">Aminoacyl-tRNA synthetase</keyword>
<gene>
    <name evidence="9" type="primary">cysS</name>
    <name evidence="12" type="ORF">A3D56_02945</name>
</gene>
<organism evidence="12 13">
    <name type="scientific">Candidatus Taylorbacteria bacterium RIFCSPHIGHO2_02_FULL_45_35</name>
    <dbReference type="NCBI Taxonomy" id="1802311"/>
    <lineage>
        <taxon>Bacteria</taxon>
        <taxon>Candidatus Tayloriibacteriota</taxon>
    </lineage>
</organism>
<dbReference type="Proteomes" id="UP000177943">
    <property type="component" value="Unassembled WGS sequence"/>
</dbReference>
<evidence type="ECO:0000256" key="6">
    <source>
        <dbReference type="ARBA" id="ARBA00022840"/>
    </source>
</evidence>
<feature type="domain" description="Cysteinyl-tRNA ligase anticodon binding" evidence="11">
    <location>
        <begin position="443"/>
        <end position="490"/>
    </location>
</feature>
<dbReference type="AlphaFoldDB" id="A0A1G2MQ02"/>
<comment type="cofactor">
    <cofactor evidence="9">
        <name>Zn(2+)</name>
        <dbReference type="ChEBI" id="CHEBI:29105"/>
    </cofactor>
    <text evidence="9">Binds 1 zinc ion per subunit.</text>
</comment>
<evidence type="ECO:0000256" key="3">
    <source>
        <dbReference type="ARBA" id="ARBA00022723"/>
    </source>
</evidence>
<dbReference type="Pfam" id="PF23493">
    <property type="entry name" value="CysS_C"/>
    <property type="match status" value="1"/>
</dbReference>
<feature type="binding site" evidence="9">
    <location>
        <position position="269"/>
    </location>
    <ligand>
        <name>Zn(2+)</name>
        <dbReference type="ChEBI" id="CHEBI:29105"/>
    </ligand>
</feature>
<dbReference type="GO" id="GO:0005524">
    <property type="term" value="F:ATP binding"/>
    <property type="evidence" value="ECO:0007669"/>
    <property type="project" value="UniProtKB-UniRule"/>
</dbReference>
<protein>
    <recommendedName>
        <fullName evidence="9">Cysteine--tRNA ligase</fullName>
        <ecNumber evidence="9">6.1.1.16</ecNumber>
    </recommendedName>
    <alternativeName>
        <fullName evidence="9">Cysteinyl-tRNA synthetase</fullName>
        <shortName evidence="9">CysRS</shortName>
    </alternativeName>
</protein>
<dbReference type="PANTHER" id="PTHR10890:SF3">
    <property type="entry name" value="CYSTEINE--TRNA LIGASE, CYTOPLASMIC"/>
    <property type="match status" value="1"/>
</dbReference>